<keyword evidence="1" id="KW-0732">Signal</keyword>
<evidence type="ECO:0000313" key="2">
    <source>
        <dbReference type="EMBL" id="SNS96434.1"/>
    </source>
</evidence>
<dbReference type="EMBL" id="FZOQ01000018">
    <property type="protein sequence ID" value="SNS96434.1"/>
    <property type="molecule type" value="Genomic_DNA"/>
</dbReference>
<gene>
    <name evidence="2" type="ORF">SAMN06296052_11882</name>
</gene>
<protein>
    <submittedName>
        <fullName evidence="2">Uncharacterized protein</fullName>
    </submittedName>
</protein>
<evidence type="ECO:0000313" key="3">
    <source>
        <dbReference type="Proteomes" id="UP000198432"/>
    </source>
</evidence>
<evidence type="ECO:0000256" key="1">
    <source>
        <dbReference type="SAM" id="SignalP"/>
    </source>
</evidence>
<dbReference type="RefSeq" id="WP_089320611.1">
    <property type="nucleotide sequence ID" value="NZ_FZOQ01000018.1"/>
</dbReference>
<dbReference type="PROSITE" id="PS51257">
    <property type="entry name" value="PROKAR_LIPOPROTEIN"/>
    <property type="match status" value="1"/>
</dbReference>
<accession>A0A239IVI1</accession>
<name>A0A239IVI1_9BACT</name>
<keyword evidence="3" id="KW-1185">Reference proteome</keyword>
<dbReference type="Proteomes" id="UP000198432">
    <property type="component" value="Unassembled WGS sequence"/>
</dbReference>
<feature type="chain" id="PRO_5013212454" evidence="1">
    <location>
        <begin position="20"/>
        <end position="379"/>
    </location>
</feature>
<dbReference type="AlphaFoldDB" id="A0A239IVI1"/>
<organism evidence="2 3">
    <name type="scientific">Pontibacter ummariensis</name>
    <dbReference type="NCBI Taxonomy" id="1610492"/>
    <lineage>
        <taxon>Bacteria</taxon>
        <taxon>Pseudomonadati</taxon>
        <taxon>Bacteroidota</taxon>
        <taxon>Cytophagia</taxon>
        <taxon>Cytophagales</taxon>
        <taxon>Hymenobacteraceae</taxon>
        <taxon>Pontibacter</taxon>
    </lineage>
</organism>
<sequence length="379" mass="42269">MKTMKIALGFLGLALFATSCENEMEEMDTRLTTSAVTQHAVVSPQDGRLNTRVTLKNLSDVKLISENLRGYFVINNAVEATDCGPTEFISVQNKYIGQLGRELVPVFGGPTANYLFNLYMNINFVSAYFDRSPNQYFGEKGEYTNFVTKRTRELEGFWNMPGQIRVNGQHNETLNDRNKVGYILYNYFSGFASEKEAYDYADILVGINATMATLPESPFFAIDGFATSGNLIVIGDGLVGMMTEAGVEQDIVWTGILAHEWAHQIQFDNTAAWYPAGAADNAPEATRYTELEADFMAAYYMTHKRGATYNWKRVEQFFNLFFQIGDCSFGSAGHHGTPAQRLAAAQLGYETANQAQKQGHILSPQQLHELFVASINNLL</sequence>
<proteinExistence type="predicted"/>
<reference evidence="3" key="1">
    <citation type="submission" date="2017-06" db="EMBL/GenBank/DDBJ databases">
        <authorList>
            <person name="Varghese N."/>
            <person name="Submissions S."/>
        </authorList>
    </citation>
    <scope>NUCLEOTIDE SEQUENCE [LARGE SCALE GENOMIC DNA]</scope>
    <source>
        <strain evidence="3">NKM1</strain>
    </source>
</reference>
<feature type="signal peptide" evidence="1">
    <location>
        <begin position="1"/>
        <end position="19"/>
    </location>
</feature>
<dbReference type="OrthoDB" id="9152336at2"/>